<gene>
    <name evidence="12" type="ORF">Tel_10225</name>
</gene>
<dbReference type="CDD" id="cd02696">
    <property type="entry name" value="MurNAc-LAA"/>
    <property type="match status" value="1"/>
</dbReference>
<evidence type="ECO:0000256" key="7">
    <source>
        <dbReference type="ARBA" id="ARBA00022801"/>
    </source>
</evidence>
<dbReference type="SMART" id="SM00257">
    <property type="entry name" value="LysM"/>
    <property type="match status" value="1"/>
</dbReference>
<dbReference type="PROSITE" id="PS51782">
    <property type="entry name" value="LYSM"/>
    <property type="match status" value="1"/>
</dbReference>
<dbReference type="AlphaFoldDB" id="A0A0S2TEB1"/>
<dbReference type="GO" id="GO:0008745">
    <property type="term" value="F:N-acetylmuramoyl-L-alanine amidase activity"/>
    <property type="evidence" value="ECO:0007669"/>
    <property type="project" value="UniProtKB-EC"/>
</dbReference>
<evidence type="ECO:0000313" key="13">
    <source>
        <dbReference type="Proteomes" id="UP000055136"/>
    </source>
</evidence>
<dbReference type="Pfam" id="PF01520">
    <property type="entry name" value="Amidase_3"/>
    <property type="match status" value="1"/>
</dbReference>
<evidence type="ECO:0000256" key="10">
    <source>
        <dbReference type="SAM" id="SignalP"/>
    </source>
</evidence>
<evidence type="ECO:0000256" key="6">
    <source>
        <dbReference type="ARBA" id="ARBA00022764"/>
    </source>
</evidence>
<dbReference type="KEGG" id="tee:Tel_10225"/>
<comment type="catalytic activity">
    <reaction evidence="1">
        <text>Hydrolyzes the link between N-acetylmuramoyl residues and L-amino acid residues in certain cell-wall glycopeptides.</text>
        <dbReference type="EC" id="3.5.1.28"/>
    </reaction>
</comment>
<dbReference type="GO" id="GO:0030288">
    <property type="term" value="C:outer membrane-bounded periplasmic space"/>
    <property type="evidence" value="ECO:0007669"/>
    <property type="project" value="TreeGrafter"/>
</dbReference>
<keyword evidence="8" id="KW-0961">Cell wall biogenesis/degradation</keyword>
<dbReference type="InterPro" id="IPR021731">
    <property type="entry name" value="AMIN_dom"/>
</dbReference>
<evidence type="ECO:0000313" key="12">
    <source>
        <dbReference type="EMBL" id="ALP53489.1"/>
    </source>
</evidence>
<dbReference type="SUPFAM" id="SSF54106">
    <property type="entry name" value="LysM domain"/>
    <property type="match status" value="1"/>
</dbReference>
<comment type="subcellular location">
    <subcellularLocation>
        <location evidence="2">Periplasm</location>
    </subcellularLocation>
</comment>
<dbReference type="EMBL" id="CP013099">
    <property type="protein sequence ID" value="ALP53489.1"/>
    <property type="molecule type" value="Genomic_DNA"/>
</dbReference>
<dbReference type="EC" id="3.5.1.28" evidence="4"/>
<dbReference type="Pfam" id="PF01476">
    <property type="entry name" value="LysM"/>
    <property type="match status" value="1"/>
</dbReference>
<evidence type="ECO:0000256" key="2">
    <source>
        <dbReference type="ARBA" id="ARBA00004418"/>
    </source>
</evidence>
<evidence type="ECO:0000256" key="3">
    <source>
        <dbReference type="ARBA" id="ARBA00010860"/>
    </source>
</evidence>
<organism evidence="12 13">
    <name type="scientific">Candidatus Tenderia electrophaga</name>
    <dbReference type="NCBI Taxonomy" id="1748243"/>
    <lineage>
        <taxon>Bacteria</taxon>
        <taxon>Pseudomonadati</taxon>
        <taxon>Pseudomonadota</taxon>
        <taxon>Gammaproteobacteria</taxon>
        <taxon>Candidatus Tenderiales</taxon>
        <taxon>Candidatus Tenderiaceae</taxon>
        <taxon>Candidatus Tenderia</taxon>
    </lineage>
</organism>
<dbReference type="FunFam" id="3.40.630.40:FF:000001">
    <property type="entry name" value="N-acetylmuramoyl-L-alanine amidase"/>
    <property type="match status" value="1"/>
</dbReference>
<evidence type="ECO:0000256" key="5">
    <source>
        <dbReference type="ARBA" id="ARBA00022729"/>
    </source>
</evidence>
<evidence type="ECO:0000259" key="11">
    <source>
        <dbReference type="PROSITE" id="PS51782"/>
    </source>
</evidence>
<proteinExistence type="inferred from homology"/>
<dbReference type="SUPFAM" id="SSF53187">
    <property type="entry name" value="Zn-dependent exopeptidases"/>
    <property type="match status" value="1"/>
</dbReference>
<dbReference type="InterPro" id="IPR018392">
    <property type="entry name" value="LysM"/>
</dbReference>
<sequence length="443" mass="48728">MRRLIYLLILCLLPTTASWAARTLDFSSLRVGHYDDHSKVVVDLNGPVKYKYFTLSRPDRFVVDLLDVVGKGHTPSLDFNGSAITKLRNGVRKGTDLRLVFELDRVAPGKVYLLTPAGKRGYRLVIELAGGVPQRMVKTPAPVAPAPQVKKEIVVAPQNRDIIVAIDAGHGGIDPGAKGRKGTLEKDVVLAIARKLEKLVEREEGMRPLMIRDGDYFIKLGDRKEKARRHKADIFISIHADAFPDPRAKGASVYALSQSGATSEAAKLLANRENASDLVGGVTLDDKDDMLASVLLDLSQSATIEDSLDVADRILKGLQGVARIHKRHVQQAGFAVLKSPDIPSILVETAFISNPTEEHNLRSWRYQQQLADAMMAGIRSYFISNPPPGTRIAAREHVIRRGETLSEIASRYHVSLDTLRLANQLQSDSLRIGQVLHIPTSDS</sequence>
<feature type="chain" id="PRO_5006604919" description="N-acetylmuramoyl-L-alanine amidase AmiC" evidence="10">
    <location>
        <begin position="21"/>
        <end position="443"/>
    </location>
</feature>
<evidence type="ECO:0000256" key="9">
    <source>
        <dbReference type="ARBA" id="ARBA00074581"/>
    </source>
</evidence>
<dbReference type="Gene3D" id="3.10.350.10">
    <property type="entry name" value="LysM domain"/>
    <property type="match status" value="1"/>
</dbReference>
<dbReference type="STRING" id="1748243.Tel_10225"/>
<dbReference type="PANTHER" id="PTHR30404">
    <property type="entry name" value="N-ACETYLMURAMOYL-L-ALANINE AMIDASE"/>
    <property type="match status" value="1"/>
</dbReference>
<evidence type="ECO:0000256" key="4">
    <source>
        <dbReference type="ARBA" id="ARBA00011901"/>
    </source>
</evidence>
<dbReference type="SMART" id="SM00646">
    <property type="entry name" value="Ami_3"/>
    <property type="match status" value="1"/>
</dbReference>
<dbReference type="GO" id="GO:0009253">
    <property type="term" value="P:peptidoglycan catabolic process"/>
    <property type="evidence" value="ECO:0007669"/>
    <property type="project" value="InterPro"/>
</dbReference>
<keyword evidence="7" id="KW-0378">Hydrolase</keyword>
<protein>
    <recommendedName>
        <fullName evidence="9">N-acetylmuramoyl-L-alanine amidase AmiC</fullName>
        <ecNumber evidence="4">3.5.1.28</ecNumber>
    </recommendedName>
</protein>
<dbReference type="InterPro" id="IPR050695">
    <property type="entry name" value="N-acetylmuramoyl_amidase_3"/>
</dbReference>
<dbReference type="InterPro" id="IPR002508">
    <property type="entry name" value="MurNAc-LAA_cat"/>
</dbReference>
<evidence type="ECO:0000256" key="8">
    <source>
        <dbReference type="ARBA" id="ARBA00023316"/>
    </source>
</evidence>
<dbReference type="Pfam" id="PF11741">
    <property type="entry name" value="AMIN"/>
    <property type="match status" value="1"/>
</dbReference>
<reference evidence="12" key="1">
    <citation type="submission" date="2015-10" db="EMBL/GenBank/DDBJ databases">
        <title>Description of Candidatus Tenderia electrophaga gen. nov, sp. nov., an Uncultivated Electroautotroph from a Biocathode Enrichment.</title>
        <authorList>
            <person name="Eddie B.J."/>
            <person name="Malanoski A.P."/>
            <person name="Wang Z."/>
            <person name="Hall R.J."/>
            <person name="Oh S.D."/>
            <person name="Heiner C."/>
            <person name="Lin B."/>
            <person name="Strycharz-Glaven S.M."/>
        </authorList>
    </citation>
    <scope>NUCLEOTIDE SEQUENCE [LARGE SCALE GENOMIC DNA]</scope>
    <source>
        <strain evidence="12">NRL1</strain>
    </source>
</reference>
<feature type="signal peptide" evidence="10">
    <location>
        <begin position="1"/>
        <end position="20"/>
    </location>
</feature>
<dbReference type="GO" id="GO:0071555">
    <property type="term" value="P:cell wall organization"/>
    <property type="evidence" value="ECO:0007669"/>
    <property type="project" value="UniProtKB-KW"/>
</dbReference>
<comment type="similarity">
    <text evidence="3">Belongs to the N-acetylmuramoyl-L-alanine amidase 3 family.</text>
</comment>
<evidence type="ECO:0000256" key="1">
    <source>
        <dbReference type="ARBA" id="ARBA00001561"/>
    </source>
</evidence>
<keyword evidence="5 10" id="KW-0732">Signal</keyword>
<feature type="domain" description="LysM" evidence="11">
    <location>
        <begin position="395"/>
        <end position="438"/>
    </location>
</feature>
<keyword evidence="13" id="KW-1185">Reference proteome</keyword>
<dbReference type="Proteomes" id="UP000055136">
    <property type="component" value="Chromosome"/>
</dbReference>
<keyword evidence="6" id="KW-0574">Periplasm</keyword>
<dbReference type="PANTHER" id="PTHR30404:SF0">
    <property type="entry name" value="N-ACETYLMURAMOYL-L-ALANINE AMIDASE AMIC"/>
    <property type="match status" value="1"/>
</dbReference>
<dbReference type="Gene3D" id="2.60.40.3500">
    <property type="match status" value="1"/>
</dbReference>
<name>A0A0S2TEB1_9GAMM</name>
<dbReference type="InterPro" id="IPR036779">
    <property type="entry name" value="LysM_dom_sf"/>
</dbReference>
<accession>A0A0S2TEB1</accession>
<dbReference type="Gene3D" id="3.40.630.40">
    <property type="entry name" value="Zn-dependent exopeptidases"/>
    <property type="match status" value="1"/>
</dbReference>